<dbReference type="Pfam" id="PF07362">
    <property type="entry name" value="CcdA"/>
    <property type="match status" value="1"/>
</dbReference>
<protein>
    <submittedName>
        <fullName evidence="2">Type II toxin-antitoxin system CcdA family antitoxin</fullName>
    </submittedName>
</protein>
<comment type="caution">
    <text evidence="2">The sequence shown here is derived from an EMBL/GenBank/DDBJ whole genome shotgun (WGS) entry which is preliminary data.</text>
</comment>
<dbReference type="Proteomes" id="UP001236270">
    <property type="component" value="Unassembled WGS sequence"/>
</dbReference>
<gene>
    <name evidence="2" type="ORF">RBJ30_20980</name>
</gene>
<organism evidence="2 3">
    <name type="scientific">Pluralibacter gergoviae</name>
    <name type="common">Enterobacter gergoviae</name>
    <dbReference type="NCBI Taxonomy" id="61647"/>
    <lineage>
        <taxon>Bacteria</taxon>
        <taxon>Pseudomonadati</taxon>
        <taxon>Pseudomonadota</taxon>
        <taxon>Gammaproteobacteria</taxon>
        <taxon>Enterobacterales</taxon>
        <taxon>Enterobacteriaceae</taxon>
        <taxon>Pluralibacter</taxon>
    </lineage>
</organism>
<evidence type="ECO:0000256" key="1">
    <source>
        <dbReference type="ARBA" id="ARBA00022649"/>
    </source>
</evidence>
<reference evidence="2" key="1">
    <citation type="submission" date="2023-08" db="EMBL/GenBank/DDBJ databases">
        <title>WGS of pathogenic bacterial species, Los Angeles County Public Health Laboratories.</title>
        <authorList>
            <person name="Garrigues J.M."/>
            <person name="Green N.M."/>
        </authorList>
    </citation>
    <scope>NUCLEOTIDE SEQUENCE</scope>
    <source>
        <strain evidence="2">LACPHL-BACT-2023-00068</strain>
    </source>
</reference>
<name>A0AAW8HWM0_PLUGE</name>
<evidence type="ECO:0000313" key="2">
    <source>
        <dbReference type="EMBL" id="MDQ2311546.1"/>
    </source>
</evidence>
<proteinExistence type="predicted"/>
<keyword evidence="1" id="KW-1277">Toxin-antitoxin system</keyword>
<sequence>MMRTNVAEKKRSTNLYLNAGLLEEAKQLDLNISAITNHALEMAVIARRRERWIEENRAGIEALNGFVEETGIFSDDENFGVI</sequence>
<dbReference type="GeneID" id="61386508"/>
<dbReference type="RefSeq" id="WP_225823432.1">
    <property type="nucleotide sequence ID" value="NZ_CBCSIS010000006.1"/>
</dbReference>
<dbReference type="AlphaFoldDB" id="A0AAW8HWM0"/>
<dbReference type="EMBL" id="JAVDNV010000018">
    <property type="protein sequence ID" value="MDQ2311546.1"/>
    <property type="molecule type" value="Genomic_DNA"/>
</dbReference>
<accession>A0AAW8HWM0</accession>
<dbReference type="InterPro" id="IPR009956">
    <property type="entry name" value="Post-segregation_anti-tox_CcdA"/>
</dbReference>
<evidence type="ECO:0000313" key="3">
    <source>
        <dbReference type="Proteomes" id="UP001236270"/>
    </source>
</evidence>